<dbReference type="InParanoid" id="A0A078AQ70"/>
<feature type="transmembrane region" description="Helical" evidence="2">
    <location>
        <begin position="421"/>
        <end position="443"/>
    </location>
</feature>
<dbReference type="InterPro" id="IPR001841">
    <property type="entry name" value="Znf_RING"/>
</dbReference>
<dbReference type="Gene3D" id="3.30.40.10">
    <property type="entry name" value="Zinc/RING finger domain, C3HC4 (zinc finger)"/>
    <property type="match status" value="1"/>
</dbReference>
<keyword evidence="2" id="KW-1133">Transmembrane helix</keyword>
<dbReference type="GO" id="GO:0008270">
    <property type="term" value="F:zinc ion binding"/>
    <property type="evidence" value="ECO:0007669"/>
    <property type="project" value="UniProtKB-KW"/>
</dbReference>
<keyword evidence="1" id="KW-0862">Zinc</keyword>
<evidence type="ECO:0000313" key="4">
    <source>
        <dbReference type="EMBL" id="CDW84314.1"/>
    </source>
</evidence>
<feature type="transmembrane region" description="Helical" evidence="2">
    <location>
        <begin position="383"/>
        <end position="409"/>
    </location>
</feature>
<organism evidence="4 5">
    <name type="scientific">Stylonychia lemnae</name>
    <name type="common">Ciliate</name>
    <dbReference type="NCBI Taxonomy" id="5949"/>
    <lineage>
        <taxon>Eukaryota</taxon>
        <taxon>Sar</taxon>
        <taxon>Alveolata</taxon>
        <taxon>Ciliophora</taxon>
        <taxon>Intramacronucleata</taxon>
        <taxon>Spirotrichea</taxon>
        <taxon>Stichotrichia</taxon>
        <taxon>Sporadotrichida</taxon>
        <taxon>Oxytrichidae</taxon>
        <taxon>Stylonychinae</taxon>
        <taxon>Stylonychia</taxon>
    </lineage>
</organism>
<feature type="domain" description="RING-type" evidence="3">
    <location>
        <begin position="180"/>
        <end position="218"/>
    </location>
</feature>
<name>A0A078AQ70_STYLE</name>
<keyword evidence="2" id="KW-0812">Transmembrane</keyword>
<evidence type="ECO:0000259" key="3">
    <source>
        <dbReference type="PROSITE" id="PS50089"/>
    </source>
</evidence>
<evidence type="ECO:0000256" key="2">
    <source>
        <dbReference type="SAM" id="Phobius"/>
    </source>
</evidence>
<dbReference type="OrthoDB" id="620422at2759"/>
<keyword evidence="5" id="KW-1185">Reference proteome</keyword>
<dbReference type="InterPro" id="IPR013083">
    <property type="entry name" value="Znf_RING/FYVE/PHD"/>
</dbReference>
<gene>
    <name evidence="4" type="primary">Contig14057.g14988</name>
    <name evidence="4" type="ORF">STYLEM_13374</name>
</gene>
<dbReference type="EMBL" id="CCKQ01012694">
    <property type="protein sequence ID" value="CDW84314.1"/>
    <property type="molecule type" value="Genomic_DNA"/>
</dbReference>
<keyword evidence="1" id="KW-0863">Zinc-finger</keyword>
<keyword evidence="2" id="KW-0472">Membrane</keyword>
<dbReference type="AlphaFoldDB" id="A0A078AQ70"/>
<evidence type="ECO:0000256" key="1">
    <source>
        <dbReference type="PROSITE-ProRule" id="PRU00175"/>
    </source>
</evidence>
<dbReference type="Proteomes" id="UP000039865">
    <property type="component" value="Unassembled WGS sequence"/>
</dbReference>
<reference evidence="4 5" key="1">
    <citation type="submission" date="2014-06" db="EMBL/GenBank/DDBJ databases">
        <authorList>
            <person name="Swart Estienne"/>
        </authorList>
    </citation>
    <scope>NUCLEOTIDE SEQUENCE [LARGE SCALE GENOMIC DNA]</scope>
    <source>
        <strain evidence="4 5">130c</strain>
    </source>
</reference>
<accession>A0A078AQ70</accession>
<keyword evidence="1" id="KW-0479">Metal-binding</keyword>
<proteinExistence type="predicted"/>
<evidence type="ECO:0000313" key="5">
    <source>
        <dbReference type="Proteomes" id="UP000039865"/>
    </source>
</evidence>
<feature type="transmembrane region" description="Helical" evidence="2">
    <location>
        <begin position="455"/>
        <end position="476"/>
    </location>
</feature>
<feature type="transmembrane region" description="Helical" evidence="2">
    <location>
        <begin position="520"/>
        <end position="542"/>
    </location>
</feature>
<dbReference type="PROSITE" id="PS50089">
    <property type="entry name" value="ZF_RING_2"/>
    <property type="match status" value="1"/>
</dbReference>
<dbReference type="SUPFAM" id="SSF57850">
    <property type="entry name" value="RING/U-box"/>
    <property type="match status" value="1"/>
</dbReference>
<protein>
    <submittedName>
        <fullName evidence="4">E3 ubiquitin-protein ligase nrdp1-like</fullName>
    </submittedName>
</protein>
<sequence length="545" mass="63786">MSKIIDRNRLDTSDSFIDQNIKLLTCRMCDQILISKFNPKACGCNQAYYCDDCLANSPNAICLECNDVKELDGLNEIHKNILDKIKVTCINRTQGCRIKILISELSMHETQQCLFKKEGKNESISCPFCTQQIKTFEERESHYCQKQIQYCHKHKDSSKITIDRISNLSEVQKLLDFVRCGLCSNLLNQPRQCCKCNQHFCQNCIVKSLLYQNYCPNCYQKEPSYTGIQRNLQNILNQFKVTCKNNSESCQMVLNYKDLEAHENNCNQCLLCKQKCQFCHEINDFSDTHKCKSQLNGTAQPQGFFDRIFSKKKIESQYVEIETAKLRSKKQIEFQKLDDTQVELQIVQEQNDRDILQIEQAGYFMRVSENIKQYYNYPTRIQVFFIILTALFDPIMQNSVMFLLIHYLSTQTFLSYRIKNSFLTFFSAYVFFTFICALVISLSIKPRREPRGAKFIQLIISIFSLQYFMFVFMPWVQNYYTYQDLFNSIKNTTAFRNLAQSAIMVTLVTVVGLNNQDNDFQWWTLGVLGSSIPFNIIECFALQFQ</sequence>